<sequence>MNNELKSILERINNQPERAEALKILIYGPSGVGKTTFYDGIKDALILDVEDGTTSLQKKAEMRKNGTRIFQLESWEDLQGIFQLIQQGELSFTNIVLDSVTEIQELCKDHVLATQDRRRVSPETPSQQDYGVISERMRRMLRNFRSLDSNIIYIARERYLKDESTGEERVRPDVSGKLQDDLPGAMDIVGYMVSKGGDRKIGFDLEGKWLAKDRTNRLEKLMEDPTWDKMEKVFPELITLEKKKEDLAV</sequence>
<dbReference type="RefSeq" id="WP_116554830.1">
    <property type="nucleotide sequence ID" value="NZ_QCZG01000019.1"/>
</dbReference>
<proteinExistence type="predicted"/>
<dbReference type="Proteomes" id="UP000245998">
    <property type="component" value="Unassembled WGS sequence"/>
</dbReference>
<dbReference type="EMBL" id="QCZG01000019">
    <property type="protein sequence ID" value="PWA11098.1"/>
    <property type="molecule type" value="Genomic_DNA"/>
</dbReference>
<reference evidence="1 2" key="1">
    <citation type="submission" date="2018-04" db="EMBL/GenBank/DDBJ databases">
        <title>Camelliibacillus theae gen. nov., sp. nov., isolated from Pu'er tea.</title>
        <authorList>
            <person name="Niu L."/>
        </authorList>
    </citation>
    <scope>NUCLEOTIDE SEQUENCE [LARGE SCALE GENOMIC DNA]</scope>
    <source>
        <strain evidence="1 2">T8</strain>
    </source>
</reference>
<gene>
    <name evidence="1" type="ORF">DCC39_10390</name>
</gene>
<accession>A0A2U1K2A6</accession>
<evidence type="ECO:0000313" key="2">
    <source>
        <dbReference type="Proteomes" id="UP000245998"/>
    </source>
</evidence>
<dbReference type="InterPro" id="IPR027417">
    <property type="entry name" value="P-loop_NTPase"/>
</dbReference>
<dbReference type="AlphaFoldDB" id="A0A2U1K2A6"/>
<protein>
    <recommendedName>
        <fullName evidence="3">DNA-binding protein</fullName>
    </recommendedName>
</protein>
<dbReference type="OrthoDB" id="5413799at2"/>
<evidence type="ECO:0008006" key="3">
    <source>
        <dbReference type="Google" id="ProtNLM"/>
    </source>
</evidence>
<organism evidence="1 2">
    <name type="scientific">Pueribacillus theae</name>
    <dbReference type="NCBI Taxonomy" id="2171751"/>
    <lineage>
        <taxon>Bacteria</taxon>
        <taxon>Bacillati</taxon>
        <taxon>Bacillota</taxon>
        <taxon>Bacilli</taxon>
        <taxon>Bacillales</taxon>
        <taxon>Bacillaceae</taxon>
        <taxon>Pueribacillus</taxon>
    </lineage>
</organism>
<name>A0A2U1K2A6_9BACI</name>
<dbReference type="Pfam" id="PF13479">
    <property type="entry name" value="AAA_24"/>
    <property type="match status" value="1"/>
</dbReference>
<dbReference type="SUPFAM" id="SSF52540">
    <property type="entry name" value="P-loop containing nucleoside triphosphate hydrolases"/>
    <property type="match status" value="1"/>
</dbReference>
<comment type="caution">
    <text evidence="1">The sequence shown here is derived from an EMBL/GenBank/DDBJ whole genome shotgun (WGS) entry which is preliminary data.</text>
</comment>
<keyword evidence="2" id="KW-1185">Reference proteome</keyword>
<dbReference type="PROSITE" id="PS50007">
    <property type="entry name" value="PIPLC_X_DOMAIN"/>
    <property type="match status" value="1"/>
</dbReference>
<evidence type="ECO:0000313" key="1">
    <source>
        <dbReference type="EMBL" id="PWA11098.1"/>
    </source>
</evidence>